<comment type="caution">
    <text evidence="1">The sequence shown here is derived from an EMBL/GenBank/DDBJ whole genome shotgun (WGS) entry which is preliminary data.</text>
</comment>
<dbReference type="AlphaFoldDB" id="A0A1J5NAU9"/>
<dbReference type="Pfam" id="PF16256">
    <property type="entry name" value="DUF4911"/>
    <property type="match status" value="1"/>
</dbReference>
<dbReference type="EMBL" id="LKAQ01000004">
    <property type="protein sequence ID" value="OIQ50351.1"/>
    <property type="molecule type" value="Genomic_DNA"/>
</dbReference>
<protein>
    <recommendedName>
        <fullName evidence="3">DUF4911 domain-containing protein</fullName>
    </recommendedName>
</protein>
<evidence type="ECO:0000313" key="2">
    <source>
        <dbReference type="Proteomes" id="UP000181901"/>
    </source>
</evidence>
<evidence type="ECO:0008006" key="3">
    <source>
        <dbReference type="Google" id="ProtNLM"/>
    </source>
</evidence>
<gene>
    <name evidence="1" type="ORF">BerOc1_02282</name>
</gene>
<evidence type="ECO:0000313" key="1">
    <source>
        <dbReference type="EMBL" id="OIQ50351.1"/>
    </source>
</evidence>
<dbReference type="OrthoDB" id="5472144at2"/>
<sequence length="94" mass="10784">MASPSRRRPRKRVCPPPPQWSGRTYVRIDPSDIGLFRFLLEGYDNLGVFTVVNKFKGILLLRYSPHLAREMRVFLKAAATEMKVEILPAPLKDS</sequence>
<dbReference type="RefSeq" id="WP_071545797.1">
    <property type="nucleotide sequence ID" value="NZ_LKAQ01000004.1"/>
</dbReference>
<dbReference type="Proteomes" id="UP000181901">
    <property type="component" value="Unassembled WGS sequence"/>
</dbReference>
<dbReference type="InterPro" id="IPR032587">
    <property type="entry name" value="DUF4911"/>
</dbReference>
<reference evidence="1 2" key="1">
    <citation type="submission" date="2015-09" db="EMBL/GenBank/DDBJ databases">
        <title>Genome of Desulfovibrio dechloracetivorans BerOc1, a mercury methylating strain isolated from highly hydrocarbons and metals contaminated coastal sediments.</title>
        <authorList>
            <person name="Goni Urriza M."/>
            <person name="Gassie C."/>
            <person name="Bouchez O."/>
            <person name="Klopp C."/>
            <person name="Ranchou-Peyruse A."/>
            <person name="Remy G."/>
        </authorList>
    </citation>
    <scope>NUCLEOTIDE SEQUENCE [LARGE SCALE GENOMIC DNA]</scope>
    <source>
        <strain evidence="1 2">BerOc1</strain>
    </source>
</reference>
<keyword evidence="2" id="KW-1185">Reference proteome</keyword>
<organism evidence="1 2">
    <name type="scientific">Pseudodesulfovibrio hydrargyri</name>
    <dbReference type="NCBI Taxonomy" id="2125990"/>
    <lineage>
        <taxon>Bacteria</taxon>
        <taxon>Pseudomonadati</taxon>
        <taxon>Thermodesulfobacteriota</taxon>
        <taxon>Desulfovibrionia</taxon>
        <taxon>Desulfovibrionales</taxon>
        <taxon>Desulfovibrionaceae</taxon>
    </lineage>
</organism>
<proteinExistence type="predicted"/>
<name>A0A1J5NAU9_9BACT</name>
<accession>A0A1J5NAU9</accession>